<dbReference type="PANTHER" id="PTHR43033:SF1">
    <property type="entry name" value="TRNA(ILE)-LYSIDINE SYNTHASE-RELATED"/>
    <property type="match status" value="1"/>
</dbReference>
<dbReference type="OrthoDB" id="9807403at2"/>
<dbReference type="SUPFAM" id="SSF52402">
    <property type="entry name" value="Adenine nucleotide alpha hydrolases-like"/>
    <property type="match status" value="1"/>
</dbReference>
<evidence type="ECO:0000313" key="10">
    <source>
        <dbReference type="Proteomes" id="UP000276984"/>
    </source>
</evidence>
<keyword evidence="3" id="KW-0819">tRNA processing</keyword>
<dbReference type="PANTHER" id="PTHR43033">
    <property type="entry name" value="TRNA(ILE)-LYSIDINE SYNTHASE-RELATED"/>
    <property type="match status" value="1"/>
</dbReference>
<dbReference type="InterPro" id="IPR012094">
    <property type="entry name" value="tRNA_Ile_lys_synt"/>
</dbReference>
<dbReference type="GO" id="GO:0008033">
    <property type="term" value="P:tRNA processing"/>
    <property type="evidence" value="ECO:0007669"/>
    <property type="project" value="UniProtKB-KW"/>
</dbReference>
<gene>
    <name evidence="9" type="primary">tilS</name>
    <name evidence="9" type="ORF">D8I30_02610</name>
</gene>
<evidence type="ECO:0000259" key="8">
    <source>
        <dbReference type="Pfam" id="PF01171"/>
    </source>
</evidence>
<keyword evidence="10" id="KW-1185">Reference proteome</keyword>
<evidence type="ECO:0000256" key="7">
    <source>
        <dbReference type="SAM" id="MobiDB-lite"/>
    </source>
</evidence>
<comment type="catalytic activity">
    <reaction evidence="6">
        <text>cytidine(34) in tRNA(Ile2) + L-lysine + ATP = lysidine(34) in tRNA(Ile2) + AMP + diphosphate + H(+)</text>
        <dbReference type="Rhea" id="RHEA:43744"/>
        <dbReference type="Rhea" id="RHEA-COMP:10625"/>
        <dbReference type="Rhea" id="RHEA-COMP:10670"/>
        <dbReference type="ChEBI" id="CHEBI:15378"/>
        <dbReference type="ChEBI" id="CHEBI:30616"/>
        <dbReference type="ChEBI" id="CHEBI:32551"/>
        <dbReference type="ChEBI" id="CHEBI:33019"/>
        <dbReference type="ChEBI" id="CHEBI:82748"/>
        <dbReference type="ChEBI" id="CHEBI:83665"/>
        <dbReference type="ChEBI" id="CHEBI:456215"/>
        <dbReference type="EC" id="6.3.4.19"/>
    </reaction>
</comment>
<organism evidence="9 10">
    <name type="scientific">Brevundimonas naejangsanensis</name>
    <dbReference type="NCBI Taxonomy" id="588932"/>
    <lineage>
        <taxon>Bacteria</taxon>
        <taxon>Pseudomonadati</taxon>
        <taxon>Pseudomonadota</taxon>
        <taxon>Alphaproteobacteria</taxon>
        <taxon>Caulobacterales</taxon>
        <taxon>Caulobacteraceae</taxon>
        <taxon>Brevundimonas</taxon>
    </lineage>
</organism>
<dbReference type="GO" id="GO:0005524">
    <property type="term" value="F:ATP binding"/>
    <property type="evidence" value="ECO:0007669"/>
    <property type="project" value="UniProtKB-KW"/>
</dbReference>
<accession>A0A494RCZ7</accession>
<dbReference type="InterPro" id="IPR012795">
    <property type="entry name" value="tRNA_Ile_lys_synt_N"/>
</dbReference>
<evidence type="ECO:0000256" key="4">
    <source>
        <dbReference type="ARBA" id="ARBA00022741"/>
    </source>
</evidence>
<proteinExistence type="predicted"/>
<dbReference type="GO" id="GO:0032267">
    <property type="term" value="F:tRNA(Ile)-lysidine synthase activity"/>
    <property type="evidence" value="ECO:0007669"/>
    <property type="project" value="UniProtKB-EC"/>
</dbReference>
<evidence type="ECO:0000256" key="2">
    <source>
        <dbReference type="ARBA" id="ARBA00022598"/>
    </source>
</evidence>
<evidence type="ECO:0000256" key="3">
    <source>
        <dbReference type="ARBA" id="ARBA00022694"/>
    </source>
</evidence>
<evidence type="ECO:0000256" key="5">
    <source>
        <dbReference type="ARBA" id="ARBA00022840"/>
    </source>
</evidence>
<keyword evidence="2" id="KW-0436">Ligase</keyword>
<dbReference type="NCBIfam" id="TIGR02432">
    <property type="entry name" value="lysidine_TilS_N"/>
    <property type="match status" value="1"/>
</dbReference>
<reference evidence="9 10" key="1">
    <citation type="submission" date="2018-10" db="EMBL/GenBank/DDBJ databases">
        <title>Complete genome sequence of Brevundimonas naejangsanensis BRV3.</title>
        <authorList>
            <person name="Berrios L."/>
            <person name="Ely B."/>
        </authorList>
    </citation>
    <scope>NUCLEOTIDE SEQUENCE [LARGE SCALE GENOMIC DNA]</scope>
    <source>
        <strain evidence="9 10">BRV3</strain>
    </source>
</reference>
<dbReference type="InterPro" id="IPR011063">
    <property type="entry name" value="TilS/TtcA_N"/>
</dbReference>
<dbReference type="AlphaFoldDB" id="A0A494RCZ7"/>
<dbReference type="InterPro" id="IPR014729">
    <property type="entry name" value="Rossmann-like_a/b/a_fold"/>
</dbReference>
<feature type="region of interest" description="Disordered" evidence="7">
    <location>
        <begin position="198"/>
        <end position="230"/>
    </location>
</feature>
<evidence type="ECO:0000256" key="6">
    <source>
        <dbReference type="ARBA" id="ARBA00048539"/>
    </source>
</evidence>
<dbReference type="EC" id="6.3.4.19" evidence="1"/>
<sequence>MSGGGDSLALLDLAAAWARARGRRLLALTVDHALHSDSAAWTRFAGAAARAAGADWRGLSWEGARGGSGVPARARAARHALLAETAREAGAGVILTGHTADDVAEGEWMRAHGANLGRLRDWSPSPAWPEGRGLMLLRPLLDERRETLREHLRARGLDWLEDPANADLRFGRGRARAALSSEALPLDAGRWGGGVAAAAADQARQAPTVPSREAHSQLSRARPRSFPHRGGRETVFSPDLAWAGVLTISRDLSASALAATLLCAGGGATPPRGDRLAALQARLASGEDFVAVLCGARVEAAGARVLAMREPGEMRRRPPAPVALAPGRPAAWDGRFEITTDETDLRVEAAAGRLARLSDAERALLARLPAAARAAAPVLIGADGDRPVLAWGAAAVTALAPRRLALAVGETTQEEQLFHALDGETPPTDLFSAKDC</sequence>
<keyword evidence="5" id="KW-0067">ATP-binding</keyword>
<name>A0A494RCZ7_9CAUL</name>
<protein>
    <recommendedName>
        <fullName evidence="1">tRNA(Ile)-lysidine synthetase</fullName>
        <ecNumber evidence="1">6.3.4.19</ecNumber>
    </recommendedName>
</protein>
<dbReference type="Proteomes" id="UP000276984">
    <property type="component" value="Chromosome"/>
</dbReference>
<dbReference type="Gene3D" id="3.40.50.620">
    <property type="entry name" value="HUPs"/>
    <property type="match status" value="1"/>
</dbReference>
<keyword evidence="4" id="KW-0547">Nucleotide-binding</keyword>
<feature type="domain" description="tRNA(Ile)-lysidine/2-thiocytidine synthase N-terminal" evidence="8">
    <location>
        <begin position="1"/>
        <end position="177"/>
    </location>
</feature>
<dbReference type="Pfam" id="PF01171">
    <property type="entry name" value="ATP_bind_3"/>
    <property type="match status" value="1"/>
</dbReference>
<evidence type="ECO:0000313" key="9">
    <source>
        <dbReference type="EMBL" id="AYG94198.1"/>
    </source>
</evidence>
<evidence type="ECO:0000256" key="1">
    <source>
        <dbReference type="ARBA" id="ARBA00013267"/>
    </source>
</evidence>
<dbReference type="EMBL" id="CP032707">
    <property type="protein sequence ID" value="AYG94198.1"/>
    <property type="molecule type" value="Genomic_DNA"/>
</dbReference>